<keyword evidence="1" id="KW-0812">Transmembrane</keyword>
<feature type="transmembrane region" description="Helical" evidence="1">
    <location>
        <begin position="89"/>
        <end position="108"/>
    </location>
</feature>
<dbReference type="Proteomes" id="UP001524944">
    <property type="component" value="Unassembled WGS sequence"/>
</dbReference>
<keyword evidence="1" id="KW-1133">Transmembrane helix</keyword>
<sequence length="149" mass="16817">MWNGEKSISLSKLCILIFMGVLMVIAVTGPWLIRWFIGFSRAELEGVAPFFLATIYTGFFPAAYLLYSLLRLLGRIEGEQVFIKENVELLRRISWSCFVGAAVSLISAFYYLPWVFVFVAAAFMGLIVRVVKNVVAKAVDLQDEVDYTV</sequence>
<keyword evidence="3" id="KW-1185">Reference proteome</keyword>
<evidence type="ECO:0000256" key="1">
    <source>
        <dbReference type="SAM" id="Phobius"/>
    </source>
</evidence>
<gene>
    <name evidence="2" type="ORF">NVS47_13390</name>
</gene>
<dbReference type="EMBL" id="JANPWE010000007">
    <property type="protein sequence ID" value="MCR6546492.1"/>
    <property type="molecule type" value="Genomic_DNA"/>
</dbReference>
<comment type="caution">
    <text evidence="2">The sequence shown here is derived from an EMBL/GenBank/DDBJ whole genome shotgun (WGS) entry which is preliminary data.</text>
</comment>
<accession>A0ABT1Y6J7</accession>
<feature type="transmembrane region" description="Helical" evidence="1">
    <location>
        <begin position="12"/>
        <end position="37"/>
    </location>
</feature>
<reference evidence="2 3" key="1">
    <citation type="submission" date="2022-08" db="EMBL/GenBank/DDBJ databases">
        <title>Proteogenomics of the novel Dehalobacterium formicoaceticum strain EZ94 highlights a key role of methyltransferases during anaerobic dichloromethane degradation.</title>
        <authorList>
            <person name="Wasmund K."/>
        </authorList>
    </citation>
    <scope>NUCLEOTIDE SEQUENCE [LARGE SCALE GENOMIC DNA]</scope>
    <source>
        <strain evidence="2 3">EZ94</strain>
    </source>
</reference>
<organism evidence="2 3">
    <name type="scientific">Dehalobacterium formicoaceticum</name>
    <dbReference type="NCBI Taxonomy" id="51515"/>
    <lineage>
        <taxon>Bacteria</taxon>
        <taxon>Bacillati</taxon>
        <taxon>Bacillota</taxon>
        <taxon>Clostridia</taxon>
        <taxon>Eubacteriales</taxon>
        <taxon>Peptococcaceae</taxon>
        <taxon>Dehalobacterium</taxon>
    </lineage>
</organism>
<evidence type="ECO:0000313" key="3">
    <source>
        <dbReference type="Proteomes" id="UP001524944"/>
    </source>
</evidence>
<dbReference type="Pfam" id="PF11188">
    <property type="entry name" value="DUF2975"/>
    <property type="match status" value="1"/>
</dbReference>
<protein>
    <submittedName>
        <fullName evidence="2">DUF2975 domain-containing protein</fullName>
    </submittedName>
</protein>
<evidence type="ECO:0000313" key="2">
    <source>
        <dbReference type="EMBL" id="MCR6546492.1"/>
    </source>
</evidence>
<proteinExistence type="predicted"/>
<dbReference type="RefSeq" id="WP_089610287.1">
    <property type="nucleotide sequence ID" value="NZ_CP022121.1"/>
</dbReference>
<name>A0ABT1Y6J7_9FIRM</name>
<feature type="transmembrane region" description="Helical" evidence="1">
    <location>
        <begin position="49"/>
        <end position="69"/>
    </location>
</feature>
<feature type="transmembrane region" description="Helical" evidence="1">
    <location>
        <begin position="114"/>
        <end position="131"/>
    </location>
</feature>
<keyword evidence="1" id="KW-0472">Membrane</keyword>
<dbReference type="InterPro" id="IPR021354">
    <property type="entry name" value="DUF2975"/>
</dbReference>